<dbReference type="EMBL" id="JAECZO010000090">
    <property type="protein sequence ID" value="KAK7196955.1"/>
    <property type="molecule type" value="Genomic_DNA"/>
</dbReference>
<dbReference type="GO" id="GO:0019005">
    <property type="term" value="C:SCF ubiquitin ligase complex"/>
    <property type="evidence" value="ECO:0007669"/>
    <property type="project" value="TreeGrafter"/>
</dbReference>
<dbReference type="Gene3D" id="3.80.10.10">
    <property type="entry name" value="Ribonuclease Inhibitor"/>
    <property type="match status" value="5"/>
</dbReference>
<feature type="compositionally biased region" description="Pro residues" evidence="1">
    <location>
        <begin position="1"/>
        <end position="13"/>
    </location>
</feature>
<evidence type="ECO:0000256" key="1">
    <source>
        <dbReference type="SAM" id="MobiDB-lite"/>
    </source>
</evidence>
<feature type="region of interest" description="Disordered" evidence="1">
    <location>
        <begin position="1"/>
        <end position="21"/>
    </location>
</feature>
<feature type="region of interest" description="Disordered" evidence="1">
    <location>
        <begin position="1086"/>
        <end position="1151"/>
    </location>
</feature>
<dbReference type="InterPro" id="IPR032675">
    <property type="entry name" value="LRR_dom_sf"/>
</dbReference>
<dbReference type="PANTHER" id="PTHR13318:SF190">
    <property type="entry name" value="PARTNER OF PAIRED, ISOFORM B"/>
    <property type="match status" value="1"/>
</dbReference>
<protein>
    <submittedName>
        <fullName evidence="2">Leucine Rich repeat</fullName>
    </submittedName>
</protein>
<proteinExistence type="predicted"/>
<sequence>MQPPPPLPLPHPQHTPDREPARLSQSAVRLVTSYWRSRAPLAFVAAQPRCRIACELRCAAVPDAHEDGEEACAAAWSAWARQLPFGERWVSDLAERVMPSERLFDGEVRFMDAVDDIVDDPHARGGQHHDERHTTAAPLPRGGSRRVYPPGVGGRSLPLLLPPPQQQQQRRCSRPSSYFYYEEQRSAATAAAIAGAAALGDVVDGGSWRRQAASLPDHPFTGAGLPSTALRAGYRGGVLVGHLVSFLVPEAAWRSARYDTASSATSPAQPSARAARRAPVTPAWRRVLHWDVRAEEAHRPLAAARDVAGHRDRREAAALASAVDCAADAQHSWGRSLWWLSRALTIEPLTTRSSSSSTPSPHDSDVCDCPADTCVRAASHVAAASTSLYVYGSHPATLLRYVGTGREGLAASHRTPRPPESSNSGVCGPPKSHANVPASMPRRYAGFLSDIHLHDCRAPPLLSTWTTSSDAAQWWGDLAACDCCADLQMMDIHFDGIDEEEENGGGGGGGGVESRDAAPSPPPWPEQQHVTGAMGHRASAPLSYVTPSAFSRLRELHLTSSASLSDVEFLGELPALRLANLSFNARLTDLGLRGLCRCTSLRVVDVRHCPLVDTAAAELVRRLAKLEELYLSGTGLTDATLQSVSDHLRLYDGSDVLCAPPAAAAMASPGWIALAPAASTAHRRCRLRVLHVSGCRRLRNPHRALAAALCAPGAEERRLGVWAGVQELRVSAADVLGESRRGRVLSPSDGEDAWRREEEEEEDHGTPPSTPSSSSLIDGPVERRRRPAAPSLSDSICSRGAVWVSLTTLVVTDTVFRSPLGDVGRLPALQHLSLLRCSVEADENEGLVPRGSDGAVHDHRGGRPPPRPRRPWLSGLEQSALLHTVHLDGCDGGLVGDAASLRILARLPSLLNLSLAHTSIRDADLDAFIAAVRDTGAAAADPQHSLQRLCLRSCSRIAHANVAALLPSLRALDVSDTAVRQEVLDALVGSASLPPDSGGGRGGGGAHALQTLNCAACSLLVDMSAVARLRHLRWLDVSHTPISTAGVAELRLCPALTHLTLKNCTGVRHVRDVMAMPTLEVLNAQGSGLYDSSDDSSDEAAEEEGEEDGRRAVGWPRRTAAHRPGRHRVSLGTPPRRVRRGGGGAAHPTTGAADVFPFRDDVLRTSALHTLLLSHTRVRRIRRLGLLPALACLDLSSTAVSDSELVRFVCTGAGAGAVVHSLRSLPADLCDRHRGGGPPLRVLSLQLCRGIFSVGVLGLCPHLAKLDVSYSNVTSHGLVGLHRSPSLAQMRLVSCKGVHDLRVVWGIPTLEDVDGSGCNVHSGRVTGRGVWGDAADATAAESGVCHLLPGAGQSRSPPLRHSDMYEEDGLTNDERVLVRRVVEGPPITLLAGTLRVASRALASTRRECGCSLQRLVLDGCANISGLEELGVLPCLMELSMCNCHGITAASVAELSEFWRGAAEVPCAATPAIAASAPTQPLSAPFPALRVLRLSSCRNLRGSLAGLELLPALRRVYVDRCGVANVADVVPDLRSRVVL</sequence>
<dbReference type="SUPFAM" id="SSF52047">
    <property type="entry name" value="RNI-like"/>
    <property type="match status" value="2"/>
</dbReference>
<name>A0AAW0EV59_9TRYP</name>
<feature type="region of interest" description="Disordered" evidence="1">
    <location>
        <begin position="409"/>
        <end position="435"/>
    </location>
</feature>
<feature type="region of interest" description="Disordered" evidence="1">
    <location>
        <begin position="119"/>
        <end position="175"/>
    </location>
</feature>
<feature type="region of interest" description="Disordered" evidence="1">
    <location>
        <begin position="498"/>
        <end position="536"/>
    </location>
</feature>
<dbReference type="PANTHER" id="PTHR13318">
    <property type="entry name" value="PARTNER OF PAIRED, ISOFORM B-RELATED"/>
    <property type="match status" value="1"/>
</dbReference>
<feature type="compositionally biased region" description="Basic and acidic residues" evidence="1">
    <location>
        <begin position="119"/>
        <end position="134"/>
    </location>
</feature>
<feature type="compositionally biased region" description="Low complexity" evidence="1">
    <location>
        <begin position="166"/>
        <end position="175"/>
    </location>
</feature>
<gene>
    <name evidence="2" type="ORF">NESM_000638400</name>
</gene>
<dbReference type="InterPro" id="IPR006553">
    <property type="entry name" value="Leu-rich_rpt_Cys-con_subtyp"/>
</dbReference>
<dbReference type="Proteomes" id="UP001430356">
    <property type="component" value="Unassembled WGS sequence"/>
</dbReference>
<dbReference type="SMART" id="SM00368">
    <property type="entry name" value="LRR_RI"/>
    <property type="match status" value="3"/>
</dbReference>
<dbReference type="SUPFAM" id="SSF52058">
    <property type="entry name" value="L domain-like"/>
    <property type="match status" value="1"/>
</dbReference>
<comment type="caution">
    <text evidence="2">The sequence shown here is derived from an EMBL/GenBank/DDBJ whole genome shotgun (WGS) entry which is preliminary data.</text>
</comment>
<feature type="compositionally biased region" description="Acidic residues" evidence="1">
    <location>
        <begin position="1092"/>
        <end position="1107"/>
    </location>
</feature>
<dbReference type="SMART" id="SM00367">
    <property type="entry name" value="LRR_CC"/>
    <property type="match status" value="6"/>
</dbReference>
<feature type="region of interest" description="Disordered" evidence="1">
    <location>
        <begin position="847"/>
        <end position="871"/>
    </location>
</feature>
<feature type="region of interest" description="Disordered" evidence="1">
    <location>
        <begin position="741"/>
        <end position="793"/>
    </location>
</feature>
<feature type="compositionally biased region" description="Basic residues" evidence="1">
    <location>
        <begin position="1119"/>
        <end position="1129"/>
    </location>
</feature>
<organism evidence="2 3">
    <name type="scientific">Novymonas esmeraldas</name>
    <dbReference type="NCBI Taxonomy" id="1808958"/>
    <lineage>
        <taxon>Eukaryota</taxon>
        <taxon>Discoba</taxon>
        <taxon>Euglenozoa</taxon>
        <taxon>Kinetoplastea</taxon>
        <taxon>Metakinetoplastina</taxon>
        <taxon>Trypanosomatida</taxon>
        <taxon>Trypanosomatidae</taxon>
        <taxon>Novymonas</taxon>
    </lineage>
</organism>
<dbReference type="GO" id="GO:0031146">
    <property type="term" value="P:SCF-dependent proteasomal ubiquitin-dependent protein catabolic process"/>
    <property type="evidence" value="ECO:0007669"/>
    <property type="project" value="TreeGrafter"/>
</dbReference>
<evidence type="ECO:0000313" key="2">
    <source>
        <dbReference type="EMBL" id="KAK7196955.1"/>
    </source>
</evidence>
<accession>A0AAW0EV59</accession>
<evidence type="ECO:0000313" key="3">
    <source>
        <dbReference type="Proteomes" id="UP001430356"/>
    </source>
</evidence>
<keyword evidence="3" id="KW-1185">Reference proteome</keyword>
<reference evidence="2 3" key="1">
    <citation type="journal article" date="2021" name="MBio">
        <title>A New Model Trypanosomatid, Novymonas esmeraldas: Genomic Perception of Its 'Candidatus Pandoraea novymonadis' Endosymbiont.</title>
        <authorList>
            <person name="Zakharova A."/>
            <person name="Saura A."/>
            <person name="Butenko A."/>
            <person name="Podesvova L."/>
            <person name="Warmusova S."/>
            <person name="Kostygov A.Y."/>
            <person name="Nenarokova A."/>
            <person name="Lukes J."/>
            <person name="Opperdoes F.R."/>
            <person name="Yurchenko V."/>
        </authorList>
    </citation>
    <scope>NUCLEOTIDE SEQUENCE [LARGE SCALE GENOMIC DNA]</scope>
    <source>
        <strain evidence="2 3">E262AT.01</strain>
    </source>
</reference>